<dbReference type="FunFam" id="3.40.50.670:FF:000002">
    <property type="entry name" value="DNA gyrase subunit B"/>
    <property type="match status" value="1"/>
</dbReference>
<dbReference type="PROSITE" id="PS50880">
    <property type="entry name" value="TOPRIM"/>
    <property type="match status" value="1"/>
</dbReference>
<dbReference type="InterPro" id="IPR036890">
    <property type="entry name" value="HATPase_C_sf"/>
</dbReference>
<dbReference type="SMART" id="SM00387">
    <property type="entry name" value="HATPase_c"/>
    <property type="match status" value="1"/>
</dbReference>
<evidence type="ECO:0000256" key="1">
    <source>
        <dbReference type="ARBA" id="ARBA00000185"/>
    </source>
</evidence>
<dbReference type="PRINTS" id="PR01159">
    <property type="entry name" value="DNAGYRASEB"/>
</dbReference>
<dbReference type="SUPFAM" id="SSF56719">
    <property type="entry name" value="Type II DNA topoisomerase"/>
    <property type="match status" value="1"/>
</dbReference>
<dbReference type="InterPro" id="IPR006171">
    <property type="entry name" value="TOPRIM_dom"/>
</dbReference>
<dbReference type="InterPro" id="IPR020568">
    <property type="entry name" value="Ribosomal_Su5_D2-typ_SF"/>
</dbReference>
<dbReference type="CDD" id="cd16928">
    <property type="entry name" value="HATPase_GyrB-like"/>
    <property type="match status" value="1"/>
</dbReference>
<dbReference type="GO" id="GO:0005524">
    <property type="term" value="F:ATP binding"/>
    <property type="evidence" value="ECO:0007669"/>
    <property type="project" value="UniProtKB-KW"/>
</dbReference>
<dbReference type="FunFam" id="3.30.565.10:FF:000002">
    <property type="entry name" value="DNA gyrase subunit B"/>
    <property type="match status" value="1"/>
</dbReference>
<dbReference type="NCBIfam" id="NF004189">
    <property type="entry name" value="PRK05644.1"/>
    <property type="match status" value="1"/>
</dbReference>
<comment type="cofactor">
    <cofactor evidence="2">
        <name>Mg(2+)</name>
        <dbReference type="ChEBI" id="CHEBI:18420"/>
    </cofactor>
</comment>
<evidence type="ECO:0000256" key="9">
    <source>
        <dbReference type="ARBA" id="ARBA00023029"/>
    </source>
</evidence>
<dbReference type="InterPro" id="IPR001241">
    <property type="entry name" value="Topo_IIA"/>
</dbReference>
<proteinExistence type="inferred from homology"/>
<dbReference type="Pfam" id="PF02518">
    <property type="entry name" value="HATPase_c"/>
    <property type="match status" value="1"/>
</dbReference>
<dbReference type="InterPro" id="IPR002288">
    <property type="entry name" value="DNA_gyrase_B_C"/>
</dbReference>
<dbReference type="InterPro" id="IPR013759">
    <property type="entry name" value="Topo_IIA_B_C"/>
</dbReference>
<dbReference type="InterPro" id="IPR018522">
    <property type="entry name" value="TopoIIA_CS"/>
</dbReference>
<keyword evidence="7" id="KW-0067">ATP-binding</keyword>
<dbReference type="Gene3D" id="3.40.50.670">
    <property type="match status" value="1"/>
</dbReference>
<evidence type="ECO:0000259" key="12">
    <source>
        <dbReference type="PROSITE" id="PS50880"/>
    </source>
</evidence>
<evidence type="ECO:0000256" key="11">
    <source>
        <dbReference type="ARBA" id="ARBA00023235"/>
    </source>
</evidence>
<sequence length="640" mass="71016">MAIKSDYSAANITVLEGLEPVRKRPGMYIGSTDEKGLHHLVTEIVDNSVDEALGGFANKIFVTINKDSSLTIEDNGRGIPVGINEKYKVSGVELALTKLHAGGKFDDKSYKASSGLHGVGASAVNALSEWMQVEVYQNGKVHGISFRIGKADGPLKVTGKTEATGTKVTFLPDNTIFSTTEWKYDTLRNMLRNYAYLVPKLMFKLKDERENQNREDTFYFEGGIKSLVGYLSGSKDNVSEIFYVQKDVETNVANVSVEVALQYNDDFGENLESFVNAVNTPDGGTHVSGFRMALTRAINDYGKKIGAIKDGQESFIGEDLREGLTAVVYIKMSSDKLQFESQTKTRLNNPEIQPAVSAVVKEGLDAFFEENPRDGRAILEKVFLAAKARLAARAAKESIIRKGALEGSTLPGKLADCQLRDPSQTELFIVEGDSAGGSAKQGRDRKFQAILPLFGKPLNTERARIDQIIDSEKFKPLIIAIGAGIADQFNIEKLRYHRIIIMADADVDGSHIKCLYLTFLYRHLKEIIDRGHVYVALPPLYKLEWGKGNKKYVYTEAEKENFIKTLGESKVNVQRYKGLGEMNATELWDTTLNPQNRMLKQVTVLDAARADQVFTMLMSDDVGPRKKFIQTRAKNATLDI</sequence>
<comment type="caution">
    <text evidence="13">The sequence shown here is derived from an EMBL/GenBank/DDBJ whole genome shotgun (WGS) entry which is preliminary data.</text>
</comment>
<evidence type="ECO:0000256" key="8">
    <source>
        <dbReference type="ARBA" id="ARBA00022842"/>
    </source>
</evidence>
<gene>
    <name evidence="13" type="ORF">A2872_01335</name>
</gene>
<evidence type="ECO:0000256" key="10">
    <source>
        <dbReference type="ARBA" id="ARBA00023125"/>
    </source>
</evidence>
<organism evidence="13 14">
    <name type="scientific">Candidatus Gottesmanbacteria bacterium RIFCSPHIGHO2_01_FULL_42_12</name>
    <dbReference type="NCBI Taxonomy" id="1798377"/>
    <lineage>
        <taxon>Bacteria</taxon>
        <taxon>Candidatus Gottesmaniibacteriota</taxon>
    </lineage>
</organism>
<dbReference type="InterPro" id="IPR000565">
    <property type="entry name" value="Topo_IIA_B"/>
</dbReference>
<keyword evidence="10" id="KW-0238">DNA-binding</keyword>
<dbReference type="Gene3D" id="3.30.230.10">
    <property type="match status" value="1"/>
</dbReference>
<evidence type="ECO:0000256" key="3">
    <source>
        <dbReference type="ARBA" id="ARBA00010708"/>
    </source>
</evidence>
<keyword evidence="8" id="KW-0460">Magnesium</keyword>
<dbReference type="Proteomes" id="UP000178681">
    <property type="component" value="Unassembled WGS sequence"/>
</dbReference>
<dbReference type="STRING" id="1798377.A2872_01335"/>
<evidence type="ECO:0000256" key="4">
    <source>
        <dbReference type="ARBA" id="ARBA00012895"/>
    </source>
</evidence>
<keyword evidence="11 13" id="KW-0413">Isomerase</keyword>
<dbReference type="CDD" id="cd00822">
    <property type="entry name" value="TopoII_Trans_DNA_gyrase"/>
    <property type="match status" value="1"/>
</dbReference>
<dbReference type="InterPro" id="IPR003594">
    <property type="entry name" value="HATPase_dom"/>
</dbReference>
<evidence type="ECO:0000256" key="7">
    <source>
        <dbReference type="ARBA" id="ARBA00022840"/>
    </source>
</evidence>
<dbReference type="Pfam" id="PF01751">
    <property type="entry name" value="Toprim"/>
    <property type="match status" value="1"/>
</dbReference>
<dbReference type="SUPFAM" id="SSF54211">
    <property type="entry name" value="Ribosomal protein S5 domain 2-like"/>
    <property type="match status" value="1"/>
</dbReference>
<keyword evidence="5" id="KW-0479">Metal-binding</keyword>
<keyword evidence="6" id="KW-0547">Nucleotide-binding</keyword>
<dbReference type="Gene3D" id="3.30.565.10">
    <property type="entry name" value="Histidine kinase-like ATPase, C-terminal domain"/>
    <property type="match status" value="1"/>
</dbReference>
<dbReference type="PANTHER" id="PTHR45866">
    <property type="entry name" value="DNA GYRASE/TOPOISOMERASE SUBUNIT B"/>
    <property type="match status" value="1"/>
</dbReference>
<feature type="domain" description="Toprim" evidence="12">
    <location>
        <begin position="425"/>
        <end position="539"/>
    </location>
</feature>
<dbReference type="GO" id="GO:0006265">
    <property type="term" value="P:DNA topological change"/>
    <property type="evidence" value="ECO:0007669"/>
    <property type="project" value="InterPro"/>
</dbReference>
<dbReference type="SMART" id="SM00433">
    <property type="entry name" value="TOP2c"/>
    <property type="match status" value="1"/>
</dbReference>
<dbReference type="GO" id="GO:0003918">
    <property type="term" value="F:DNA topoisomerase type II (double strand cut, ATP-hydrolyzing) activity"/>
    <property type="evidence" value="ECO:0007669"/>
    <property type="project" value="UniProtKB-EC"/>
</dbReference>
<evidence type="ECO:0000313" key="13">
    <source>
        <dbReference type="EMBL" id="OGG06352.1"/>
    </source>
</evidence>
<evidence type="ECO:0000256" key="2">
    <source>
        <dbReference type="ARBA" id="ARBA00001946"/>
    </source>
</evidence>
<dbReference type="InterPro" id="IPR013506">
    <property type="entry name" value="Topo_IIA_bsu_dom2"/>
</dbReference>
<accession>A0A1F5Z2L5</accession>
<evidence type="ECO:0000313" key="14">
    <source>
        <dbReference type="Proteomes" id="UP000178681"/>
    </source>
</evidence>
<dbReference type="Pfam" id="PF00986">
    <property type="entry name" value="DNA_gyraseB_C"/>
    <property type="match status" value="1"/>
</dbReference>
<dbReference type="EMBL" id="MFJG01000023">
    <property type="protein sequence ID" value="OGG06352.1"/>
    <property type="molecule type" value="Genomic_DNA"/>
</dbReference>
<reference evidence="13 14" key="1">
    <citation type="journal article" date="2016" name="Nat. Commun.">
        <title>Thousands of microbial genomes shed light on interconnected biogeochemical processes in an aquifer system.</title>
        <authorList>
            <person name="Anantharaman K."/>
            <person name="Brown C.T."/>
            <person name="Hug L.A."/>
            <person name="Sharon I."/>
            <person name="Castelle C.J."/>
            <person name="Probst A.J."/>
            <person name="Thomas B.C."/>
            <person name="Singh A."/>
            <person name="Wilkins M.J."/>
            <person name="Karaoz U."/>
            <person name="Brodie E.L."/>
            <person name="Williams K.H."/>
            <person name="Hubbard S.S."/>
            <person name="Banfield J.F."/>
        </authorList>
    </citation>
    <scope>NUCLEOTIDE SEQUENCE [LARGE SCALE GENOMIC DNA]</scope>
</reference>
<comment type="catalytic activity">
    <reaction evidence="1">
        <text>ATP-dependent breakage, passage and rejoining of double-stranded DNA.</text>
        <dbReference type="EC" id="5.6.2.2"/>
    </reaction>
</comment>
<dbReference type="InterPro" id="IPR014721">
    <property type="entry name" value="Ribsml_uS5_D2-typ_fold_subgr"/>
</dbReference>
<protein>
    <recommendedName>
        <fullName evidence="4">DNA topoisomerase (ATP-hydrolyzing)</fullName>
        <ecNumber evidence="4">5.6.2.2</ecNumber>
    </recommendedName>
</protein>
<comment type="similarity">
    <text evidence="3">Belongs to the type II topoisomerase GyrB family.</text>
</comment>
<evidence type="ECO:0000256" key="6">
    <source>
        <dbReference type="ARBA" id="ARBA00022741"/>
    </source>
</evidence>
<dbReference type="PANTHER" id="PTHR45866:SF1">
    <property type="entry name" value="DNA GYRASE SUBUNIT B, MITOCHONDRIAL"/>
    <property type="match status" value="1"/>
</dbReference>
<dbReference type="SUPFAM" id="SSF55874">
    <property type="entry name" value="ATPase domain of HSP90 chaperone/DNA topoisomerase II/histidine kinase"/>
    <property type="match status" value="1"/>
</dbReference>
<name>A0A1F5Z2L5_9BACT</name>
<dbReference type="InterPro" id="IPR013760">
    <property type="entry name" value="Topo_IIA-like_dom_sf"/>
</dbReference>
<dbReference type="GO" id="GO:0046872">
    <property type="term" value="F:metal ion binding"/>
    <property type="evidence" value="ECO:0007669"/>
    <property type="project" value="UniProtKB-KW"/>
</dbReference>
<evidence type="ECO:0000256" key="5">
    <source>
        <dbReference type="ARBA" id="ARBA00022723"/>
    </source>
</evidence>
<dbReference type="PRINTS" id="PR00418">
    <property type="entry name" value="TPI2FAMILY"/>
</dbReference>
<dbReference type="Pfam" id="PF00204">
    <property type="entry name" value="DNA_gyraseB"/>
    <property type="match status" value="1"/>
</dbReference>
<dbReference type="EC" id="5.6.2.2" evidence="4"/>
<keyword evidence="9" id="KW-0799">Topoisomerase</keyword>
<dbReference type="GO" id="GO:0003677">
    <property type="term" value="F:DNA binding"/>
    <property type="evidence" value="ECO:0007669"/>
    <property type="project" value="UniProtKB-KW"/>
</dbReference>
<dbReference type="AlphaFoldDB" id="A0A1F5Z2L5"/>
<dbReference type="PROSITE" id="PS00177">
    <property type="entry name" value="TOPOISOMERASE_II"/>
    <property type="match status" value="1"/>
</dbReference>